<feature type="transmembrane region" description="Helical" evidence="1">
    <location>
        <begin position="37"/>
        <end position="58"/>
    </location>
</feature>
<evidence type="ECO:0000256" key="1">
    <source>
        <dbReference type="SAM" id="Phobius"/>
    </source>
</evidence>
<feature type="transmembrane region" description="Helical" evidence="1">
    <location>
        <begin position="64"/>
        <end position="81"/>
    </location>
</feature>
<protein>
    <submittedName>
        <fullName evidence="2">Uncharacterized protein</fullName>
    </submittedName>
</protein>
<keyword evidence="1" id="KW-0472">Membrane</keyword>
<comment type="caution">
    <text evidence="2">The sequence shown here is derived from an EMBL/GenBank/DDBJ whole genome shotgun (WGS) entry which is preliminary data.</text>
</comment>
<keyword evidence="1" id="KW-1133">Transmembrane helix</keyword>
<dbReference type="AlphaFoldDB" id="A0AAN9HS28"/>
<feature type="transmembrane region" description="Helical" evidence="1">
    <location>
        <begin position="6"/>
        <end position="25"/>
    </location>
</feature>
<dbReference type="Proteomes" id="UP001372338">
    <property type="component" value="Unassembled WGS sequence"/>
</dbReference>
<reference evidence="2 3" key="1">
    <citation type="submission" date="2024-01" db="EMBL/GenBank/DDBJ databases">
        <title>The genomes of 5 underutilized Papilionoideae crops provide insights into root nodulation and disease resistanc.</title>
        <authorList>
            <person name="Yuan L."/>
        </authorList>
    </citation>
    <scope>NUCLEOTIDE SEQUENCE [LARGE SCALE GENOMIC DNA]</scope>
    <source>
        <strain evidence="2">ZHUSHIDOU_FW_LH</strain>
        <tissue evidence="2">Leaf</tissue>
    </source>
</reference>
<sequence>MRQPEVWGHGSIAVFLVIVAILLLAPLFMGSVSPPGIPLILVFPLVIAALITFLIVWGKKLVEHNAIVLNVLLCAIVKIILHGACI</sequence>
<dbReference type="EMBL" id="JAYWIO010000008">
    <property type="protein sequence ID" value="KAK7246002.1"/>
    <property type="molecule type" value="Genomic_DNA"/>
</dbReference>
<keyword evidence="3" id="KW-1185">Reference proteome</keyword>
<proteinExistence type="predicted"/>
<evidence type="ECO:0000313" key="3">
    <source>
        <dbReference type="Proteomes" id="UP001372338"/>
    </source>
</evidence>
<organism evidence="2 3">
    <name type="scientific">Crotalaria pallida</name>
    <name type="common">Smooth rattlebox</name>
    <name type="synonym">Crotalaria striata</name>
    <dbReference type="NCBI Taxonomy" id="3830"/>
    <lineage>
        <taxon>Eukaryota</taxon>
        <taxon>Viridiplantae</taxon>
        <taxon>Streptophyta</taxon>
        <taxon>Embryophyta</taxon>
        <taxon>Tracheophyta</taxon>
        <taxon>Spermatophyta</taxon>
        <taxon>Magnoliopsida</taxon>
        <taxon>eudicotyledons</taxon>
        <taxon>Gunneridae</taxon>
        <taxon>Pentapetalae</taxon>
        <taxon>rosids</taxon>
        <taxon>fabids</taxon>
        <taxon>Fabales</taxon>
        <taxon>Fabaceae</taxon>
        <taxon>Papilionoideae</taxon>
        <taxon>50 kb inversion clade</taxon>
        <taxon>genistoids sensu lato</taxon>
        <taxon>core genistoids</taxon>
        <taxon>Crotalarieae</taxon>
        <taxon>Crotalaria</taxon>
    </lineage>
</organism>
<name>A0AAN9HS28_CROPI</name>
<accession>A0AAN9HS28</accession>
<evidence type="ECO:0000313" key="2">
    <source>
        <dbReference type="EMBL" id="KAK7246002.1"/>
    </source>
</evidence>
<keyword evidence="1" id="KW-0812">Transmembrane</keyword>
<gene>
    <name evidence="2" type="ORF">RIF29_40859</name>
</gene>